<evidence type="ECO:0000313" key="1">
    <source>
        <dbReference type="EMBL" id="VFU59827.1"/>
    </source>
</evidence>
<protein>
    <submittedName>
        <fullName evidence="1">Uncharacterized protein</fullName>
    </submittedName>
</protein>
<name>A0A6N2MZ83_SALVM</name>
<sequence>MITTFEEVLLGCLLELFRKKLDSYIVGTMTLLLHEVKLCPRRFSDWGSCCGSLGELIVAFLMGFAIRNHLFTSRFHVKTWKMFSDWLLNKKGEAAGNDWNSI</sequence>
<accession>A0A6N2MZ83</accession>
<proteinExistence type="predicted"/>
<gene>
    <name evidence="1" type="ORF">SVIM_LOCUS441291</name>
</gene>
<organism evidence="1">
    <name type="scientific">Salix viminalis</name>
    <name type="common">Common osier</name>
    <name type="synonym">Basket willow</name>
    <dbReference type="NCBI Taxonomy" id="40686"/>
    <lineage>
        <taxon>Eukaryota</taxon>
        <taxon>Viridiplantae</taxon>
        <taxon>Streptophyta</taxon>
        <taxon>Embryophyta</taxon>
        <taxon>Tracheophyta</taxon>
        <taxon>Spermatophyta</taxon>
        <taxon>Magnoliopsida</taxon>
        <taxon>eudicotyledons</taxon>
        <taxon>Gunneridae</taxon>
        <taxon>Pentapetalae</taxon>
        <taxon>rosids</taxon>
        <taxon>fabids</taxon>
        <taxon>Malpighiales</taxon>
        <taxon>Salicaceae</taxon>
        <taxon>Saliceae</taxon>
        <taxon>Salix</taxon>
    </lineage>
</organism>
<dbReference type="EMBL" id="CAADRP010002040">
    <property type="protein sequence ID" value="VFU59827.1"/>
    <property type="molecule type" value="Genomic_DNA"/>
</dbReference>
<reference evidence="1" key="1">
    <citation type="submission" date="2019-03" db="EMBL/GenBank/DDBJ databases">
        <authorList>
            <person name="Mank J."/>
            <person name="Almeida P."/>
        </authorList>
    </citation>
    <scope>NUCLEOTIDE SEQUENCE</scope>
    <source>
        <strain evidence="1">78183</strain>
    </source>
</reference>
<dbReference type="AlphaFoldDB" id="A0A6N2MZ83"/>